<organism evidence="5 6">
    <name type="scientific">Comamonas denitrificans</name>
    <dbReference type="NCBI Taxonomy" id="117506"/>
    <lineage>
        <taxon>Bacteria</taxon>
        <taxon>Pseudomonadati</taxon>
        <taxon>Pseudomonadota</taxon>
        <taxon>Betaproteobacteria</taxon>
        <taxon>Burkholderiales</taxon>
        <taxon>Comamonadaceae</taxon>
        <taxon>Comamonas</taxon>
    </lineage>
</organism>
<name>A0A939H1Z8_9BURK</name>
<dbReference type="InterPro" id="IPR053156">
    <property type="entry name" value="T6SS_TssM-like"/>
</dbReference>
<proteinExistence type="predicted"/>
<feature type="transmembrane region" description="Helical" evidence="3">
    <location>
        <begin position="31"/>
        <end position="54"/>
    </location>
</feature>
<feature type="coiled-coil region" evidence="1">
    <location>
        <begin position="990"/>
        <end position="1019"/>
    </location>
</feature>
<dbReference type="Proteomes" id="UP000664731">
    <property type="component" value="Unassembled WGS sequence"/>
</dbReference>
<keyword evidence="3" id="KW-1133">Transmembrane helix</keyword>
<dbReference type="Pfam" id="PF14331">
    <property type="entry name" value="IcmF-related_N"/>
    <property type="match status" value="1"/>
</dbReference>
<keyword evidence="3" id="KW-0472">Membrane</keyword>
<dbReference type="InterPro" id="IPR025743">
    <property type="entry name" value="TssM1_N"/>
</dbReference>
<dbReference type="PANTHER" id="PTHR36153">
    <property type="entry name" value="INNER MEMBRANE PROTEIN-RELATED"/>
    <property type="match status" value="1"/>
</dbReference>
<evidence type="ECO:0000313" key="5">
    <source>
        <dbReference type="EMBL" id="MBO1250418.1"/>
    </source>
</evidence>
<feature type="region of interest" description="Disordered" evidence="2">
    <location>
        <begin position="1218"/>
        <end position="1243"/>
    </location>
</feature>
<feature type="transmembrane region" description="Helical" evidence="3">
    <location>
        <begin position="389"/>
        <end position="412"/>
    </location>
</feature>
<dbReference type="RefSeq" id="WP_207575816.1">
    <property type="nucleotide sequence ID" value="NZ_JAFNME010000027.1"/>
</dbReference>
<sequence length="1243" mass="138040">MLKKIGLFLLWALLLVGGVLALWALALFQDWPWWYVPPMFIGVVLAVLLVRWGVRRWYAWRLRSKMQAQMPRQRGDQATEVDQDWNAGLGVLRASRLSRMGSPLYVLPWFLMLGQSGSGQSSLIPLSGLPPALRPGHRGQEARPVANTLDWWFLEHGIFLEPAGRLAMHSDASPEWRRLLYWLLRSRRREPLNGVMLVIDAHSLLTESEEHLAEQGQNLRYRLNDLVQVFGARLPVYFIITGAQAIPGLLQWGQALTPAQRQQPLGLLSQQRSQGATAFLDEVFTGLAQRLADLRISLGVRGLPDARAFSLPEQITTLRPRLEKLLIPAFDASLYSEPALLSGLFFTASTENAEGGQEGWFSHALLATLLPGQRYAYQPIDSWHRWRRLMVHAAVVAWLMAAAAAGTLLVYAQRHTSETLAAAAKEPPKMATFKAGLETDLDAMRRFRQALLNMMEQQQRGWHKLLPFSGHIEALQAQYRADYVLLFNSEIRAPLFDGTLSQNLRDAANQGDPDVIAAYAEFLVRSINLLDARLNNQPMDKLPLPGAALWLLYQKYGPAAPISAAQMATVGASYRSYLEWQSDVAALQNQRAALLVQLDSMGLENRPLSWLTAWAQQQGNLPPIRLSEYWSDIDSANLSLSGAHTLQGHHAILSFMDELGKASRDQALWKEQRQRFLVQYQNDTQDAWYRFLQNSLLSAQTRLKTHGEWLETLSVVGTPNDPFLKLLQRSAERLAVIPAQDRTPWANRAVAMARLLQLSQKEDLTTGASALSKLEVANALGGDILKNVAKGGSVQAGVDVMRDELAQAQALSKFQQLIKGVVADLQKSDAQAFQVALDTWGYGADPAVKSAPLWEAADVRTQLTQALKGADPREDVVWSLVTGSLDFAIRYASEVAACRMQSDWHGQVLSAIDGVHDPVVLNELLYGERGQLPAFMNGPIKTFIQRDARRYSGRPALGVQIPLSGAFYAYVSRIQHAQSDLVSAQRQSHVEQATKEQAKLALEAEKKTLEAEQTAAKEQLALSQASTAVVALTATPPQVNPGARSLPQQTRLTLQCSGRSTVLDNYNFPTNASFVWTAGACTDVSLEVIFANFKLTRHWSGERAFVDFLSTFTGGVHTFTANDFPNQRLLMESENLTQLQITYRQQGEKQLLDKFRQTDDLQLQLTRMGQRLQAIQSELTAMQAQEAAQNVALAAAGSKIEQGLAGIRPPNDIAWCWSPPRAEKTAAPSNAAKPHVAQPTRQR</sequence>
<keyword evidence="6" id="KW-1185">Reference proteome</keyword>
<keyword evidence="1" id="KW-0175">Coiled coil</keyword>
<evidence type="ECO:0000256" key="2">
    <source>
        <dbReference type="SAM" id="MobiDB-lite"/>
    </source>
</evidence>
<feature type="domain" description="Type VI secretion system component TssM1 N-terminal" evidence="4">
    <location>
        <begin position="171"/>
        <end position="398"/>
    </location>
</feature>
<evidence type="ECO:0000259" key="4">
    <source>
        <dbReference type="Pfam" id="PF14331"/>
    </source>
</evidence>
<accession>A0A939H1Z8</accession>
<gene>
    <name evidence="5" type="ORF">J1777_11375</name>
</gene>
<reference evidence="5" key="1">
    <citation type="submission" date="2021-03" db="EMBL/GenBank/DDBJ databases">
        <title>Comamonas denitrificans.</title>
        <authorList>
            <person name="Finster K."/>
        </authorList>
    </citation>
    <scope>NUCLEOTIDE SEQUENCE</scope>
    <source>
        <strain evidence="5">MM2021_4</strain>
    </source>
</reference>
<evidence type="ECO:0000313" key="6">
    <source>
        <dbReference type="Proteomes" id="UP000664731"/>
    </source>
</evidence>
<dbReference type="EMBL" id="JAFNME010000027">
    <property type="protein sequence ID" value="MBO1250418.1"/>
    <property type="molecule type" value="Genomic_DNA"/>
</dbReference>
<dbReference type="PANTHER" id="PTHR36153:SF1">
    <property type="entry name" value="TYPE VI SECRETION SYSTEM COMPONENT TSSM1"/>
    <property type="match status" value="1"/>
</dbReference>
<evidence type="ECO:0000256" key="1">
    <source>
        <dbReference type="SAM" id="Coils"/>
    </source>
</evidence>
<evidence type="ECO:0000256" key="3">
    <source>
        <dbReference type="SAM" id="Phobius"/>
    </source>
</evidence>
<protein>
    <recommendedName>
        <fullName evidence="4">Type VI secretion system component TssM1 N-terminal domain-containing protein</fullName>
    </recommendedName>
</protein>
<dbReference type="AlphaFoldDB" id="A0A939H1Z8"/>
<keyword evidence="3" id="KW-0812">Transmembrane</keyword>
<comment type="caution">
    <text evidence="5">The sequence shown here is derived from an EMBL/GenBank/DDBJ whole genome shotgun (WGS) entry which is preliminary data.</text>
</comment>